<keyword evidence="2" id="KW-1185">Reference proteome</keyword>
<name>A0A1M4T903_9CLOT</name>
<organism evidence="1 2">
    <name type="scientific">Clostridium fallax</name>
    <dbReference type="NCBI Taxonomy" id="1533"/>
    <lineage>
        <taxon>Bacteria</taxon>
        <taxon>Bacillati</taxon>
        <taxon>Bacillota</taxon>
        <taxon>Clostridia</taxon>
        <taxon>Eubacteriales</taxon>
        <taxon>Clostridiaceae</taxon>
        <taxon>Clostridium</taxon>
    </lineage>
</organism>
<protein>
    <submittedName>
        <fullName evidence="1">Uncharacterized protein</fullName>
    </submittedName>
</protein>
<reference evidence="1 2" key="1">
    <citation type="submission" date="2016-11" db="EMBL/GenBank/DDBJ databases">
        <authorList>
            <person name="Jaros S."/>
            <person name="Januszkiewicz K."/>
            <person name="Wedrychowicz H."/>
        </authorList>
    </citation>
    <scope>NUCLEOTIDE SEQUENCE [LARGE SCALE GENOMIC DNA]</scope>
    <source>
        <strain evidence="1 2">DSM 2631</strain>
    </source>
</reference>
<evidence type="ECO:0000313" key="2">
    <source>
        <dbReference type="Proteomes" id="UP000184035"/>
    </source>
</evidence>
<dbReference type="RefSeq" id="WP_072892497.1">
    <property type="nucleotide sequence ID" value="NZ_FQVM01000002.1"/>
</dbReference>
<sequence>MKEKNLQLAQKDIDDALETVESIEKCLDSSSFSKDTLKDKFLELSNKVQELENLLKVEGII</sequence>
<dbReference type="Proteomes" id="UP000184035">
    <property type="component" value="Unassembled WGS sequence"/>
</dbReference>
<evidence type="ECO:0000313" key="1">
    <source>
        <dbReference type="EMBL" id="SHE40983.1"/>
    </source>
</evidence>
<dbReference type="STRING" id="1533.SAMN05443638_10279"/>
<dbReference type="AlphaFoldDB" id="A0A1M4T903"/>
<dbReference type="OrthoDB" id="1928827at2"/>
<dbReference type="EMBL" id="FQVM01000002">
    <property type="protein sequence ID" value="SHE40983.1"/>
    <property type="molecule type" value="Genomic_DNA"/>
</dbReference>
<accession>A0A1M4T903</accession>
<gene>
    <name evidence="1" type="ORF">SAMN05443638_10279</name>
</gene>
<proteinExistence type="predicted"/>